<organism evidence="2">
    <name type="scientific">Pectobacterium carotovorum</name>
    <name type="common">Erwinia carotovora</name>
    <dbReference type="NCBI Taxonomy" id="554"/>
    <lineage>
        <taxon>Bacteria</taxon>
        <taxon>Pseudomonadati</taxon>
        <taxon>Pseudomonadota</taxon>
        <taxon>Gammaproteobacteria</taxon>
        <taxon>Enterobacterales</taxon>
        <taxon>Pectobacteriaceae</taxon>
        <taxon>Pectobacterium</taxon>
    </lineage>
</organism>
<keyword evidence="2" id="KW-0614">Plasmid</keyword>
<evidence type="ECO:0000256" key="1">
    <source>
        <dbReference type="SAM" id="Phobius"/>
    </source>
</evidence>
<sequence>MLNINKMVKRRQVALLIALVLGVGVGGGVSWYVSNLNMKKMQHRKRPKSPHRT</sequence>
<feature type="transmembrane region" description="Helical" evidence="1">
    <location>
        <begin position="12"/>
        <end position="33"/>
    </location>
</feature>
<protein>
    <submittedName>
        <fullName evidence="2">Conjugal transfer pilus assembly protein TraB</fullName>
    </submittedName>
</protein>
<name>A0A0N9NDA9_PECCA</name>
<evidence type="ECO:0000313" key="2">
    <source>
        <dbReference type="EMBL" id="ALG88577.1"/>
    </source>
</evidence>
<keyword evidence="1" id="KW-0812">Transmembrane</keyword>
<geneLocation type="plasmid" evidence="2">
    <name>Drgb3</name>
</geneLocation>
<reference evidence="2" key="1">
    <citation type="journal article" date="2015" name="Environ. Microbiol.">
        <title>Plasmids from the gut microbiome of cabbage root fly larvae encode SaxA that catalyses the conversion of the plant toxin 2-phenylethyl isothiocyanate.</title>
        <authorList>
            <person name="Welte C.U."/>
            <person name="de Graaf R.M."/>
            <person name="van den Bosch T.J."/>
            <person name="Op den Camp H.J."/>
            <person name="van Dam N.M."/>
            <person name="Jetten M.S."/>
        </authorList>
    </citation>
    <scope>NUCLEOTIDE SEQUENCE</scope>
    <source>
        <plasmid evidence="2">Drgb3</plasmid>
    </source>
</reference>
<keyword evidence="1" id="KW-1133">Transmembrane helix</keyword>
<dbReference type="AlphaFoldDB" id="A0A0N9NDA9"/>
<proteinExistence type="predicted"/>
<keyword evidence="1" id="KW-0472">Membrane</keyword>
<dbReference type="EMBL" id="KT351734">
    <property type="protein sequence ID" value="ALG88577.1"/>
    <property type="molecule type" value="Genomic_DNA"/>
</dbReference>
<reference evidence="2" key="2">
    <citation type="submission" date="2015-07" db="EMBL/GenBank/DDBJ databases">
        <authorList>
            <person name="Welte C."/>
            <person name="de Graaf R."/>
            <person name="van den Bosch T.J.M."/>
            <person name="Op den Camp H."/>
            <person name="van Dam N."/>
            <person name="Jetten M."/>
        </authorList>
    </citation>
    <scope>NUCLEOTIDE SEQUENCE</scope>
    <source>
        <plasmid evidence="2">Drgb3</plasmid>
    </source>
</reference>
<accession>A0A0N9NDA9</accession>